<dbReference type="EMBL" id="JAERWL010000009">
    <property type="protein sequence ID" value="MBM9477208.1"/>
    <property type="molecule type" value="Genomic_DNA"/>
</dbReference>
<evidence type="ECO:0000313" key="1">
    <source>
        <dbReference type="EMBL" id="MBM9477208.1"/>
    </source>
</evidence>
<keyword evidence="2" id="KW-1185">Reference proteome</keyword>
<proteinExistence type="predicted"/>
<dbReference type="Proteomes" id="UP000663801">
    <property type="component" value="Unassembled WGS sequence"/>
</dbReference>
<name>A0A939C0Z3_9ACTN</name>
<gene>
    <name evidence="1" type="ORF">JL107_12190</name>
</gene>
<dbReference type="Pfam" id="PF09438">
    <property type="entry name" value="DUF2017"/>
    <property type="match status" value="1"/>
</dbReference>
<comment type="caution">
    <text evidence="1">The sequence shown here is derived from an EMBL/GenBank/DDBJ whole genome shotgun (WGS) entry which is preliminary data.</text>
</comment>
<dbReference type="AlphaFoldDB" id="A0A939C0Z3"/>
<accession>A0A939C0Z3</accession>
<dbReference type="RefSeq" id="WP_205257288.1">
    <property type="nucleotide sequence ID" value="NZ_BAAAPV010000001.1"/>
</dbReference>
<dbReference type="InterPro" id="IPR018561">
    <property type="entry name" value="AosR"/>
</dbReference>
<reference evidence="1" key="1">
    <citation type="submission" date="2021-01" db="EMBL/GenBank/DDBJ databases">
        <title>KCTC 19127 draft genome.</title>
        <authorList>
            <person name="An D."/>
        </authorList>
    </citation>
    <scope>NUCLEOTIDE SEQUENCE</scope>
    <source>
        <strain evidence="1">KCTC 19127</strain>
    </source>
</reference>
<protein>
    <submittedName>
        <fullName evidence="1">DUF2017 domain-containing protein</fullName>
    </submittedName>
</protein>
<sequence length="179" mass="19219">MRPFRRRLGRYFASFTAEEASLVSDLVDQVRQLLAGRRAQAPDDPLVAMTGMVVGSSRPPEDPAVARLLPDFSTDDAELSSALRVLREPELIALKDGAAVALLDSLPRGGGTVRLDEDAAQSWIGALNDVRLALGVRMDLTDDGPPPGADDPQSPEAAMYATYRWLSAVQDSLVTAMAQ</sequence>
<evidence type="ECO:0000313" key="2">
    <source>
        <dbReference type="Proteomes" id="UP000663801"/>
    </source>
</evidence>
<organism evidence="1 2">
    <name type="scientific">Nakamurella flavida</name>
    <dbReference type="NCBI Taxonomy" id="363630"/>
    <lineage>
        <taxon>Bacteria</taxon>
        <taxon>Bacillati</taxon>
        <taxon>Actinomycetota</taxon>
        <taxon>Actinomycetes</taxon>
        <taxon>Nakamurellales</taxon>
        <taxon>Nakamurellaceae</taxon>
        <taxon>Nakamurella</taxon>
    </lineage>
</organism>